<reference evidence="3" key="1">
    <citation type="submission" date="2023-03" db="EMBL/GenBank/DDBJ databases">
        <title>Massive genome expansion in bonnet fungi (Mycena s.s.) driven by repeated elements and novel gene families across ecological guilds.</title>
        <authorList>
            <consortium name="Lawrence Berkeley National Laboratory"/>
            <person name="Harder C.B."/>
            <person name="Miyauchi S."/>
            <person name="Viragh M."/>
            <person name="Kuo A."/>
            <person name="Thoen E."/>
            <person name="Andreopoulos B."/>
            <person name="Lu D."/>
            <person name="Skrede I."/>
            <person name="Drula E."/>
            <person name="Henrissat B."/>
            <person name="Morin E."/>
            <person name="Kohler A."/>
            <person name="Barry K."/>
            <person name="LaButti K."/>
            <person name="Morin E."/>
            <person name="Salamov A."/>
            <person name="Lipzen A."/>
            <person name="Mereny Z."/>
            <person name="Hegedus B."/>
            <person name="Baldrian P."/>
            <person name="Stursova M."/>
            <person name="Weitz H."/>
            <person name="Taylor A."/>
            <person name="Grigoriev I.V."/>
            <person name="Nagy L.G."/>
            <person name="Martin F."/>
            <person name="Kauserud H."/>
        </authorList>
    </citation>
    <scope>NUCLEOTIDE SEQUENCE</scope>
    <source>
        <strain evidence="3">9144</strain>
    </source>
</reference>
<keyword evidence="4" id="KW-1185">Reference proteome</keyword>
<comment type="caution">
    <text evidence="3">The sequence shown here is derived from an EMBL/GenBank/DDBJ whole genome shotgun (WGS) entry which is preliminary data.</text>
</comment>
<keyword evidence="2" id="KW-1133">Transmembrane helix</keyword>
<feature type="compositionally biased region" description="Basic residues" evidence="1">
    <location>
        <begin position="83"/>
        <end position="92"/>
    </location>
</feature>
<feature type="transmembrane region" description="Helical" evidence="2">
    <location>
        <begin position="175"/>
        <end position="195"/>
    </location>
</feature>
<organism evidence="3 4">
    <name type="scientific">Mycena pura</name>
    <dbReference type="NCBI Taxonomy" id="153505"/>
    <lineage>
        <taxon>Eukaryota</taxon>
        <taxon>Fungi</taxon>
        <taxon>Dikarya</taxon>
        <taxon>Basidiomycota</taxon>
        <taxon>Agaricomycotina</taxon>
        <taxon>Agaricomycetes</taxon>
        <taxon>Agaricomycetidae</taxon>
        <taxon>Agaricales</taxon>
        <taxon>Marasmiineae</taxon>
        <taxon>Mycenaceae</taxon>
        <taxon>Mycena</taxon>
    </lineage>
</organism>
<protein>
    <submittedName>
        <fullName evidence="3">Uncharacterized protein</fullName>
    </submittedName>
</protein>
<feature type="region of interest" description="Disordered" evidence="1">
    <location>
        <begin position="22"/>
        <end position="45"/>
    </location>
</feature>
<keyword evidence="2" id="KW-0812">Transmembrane</keyword>
<accession>A0AAD6V7Z1</accession>
<gene>
    <name evidence="3" type="ORF">GGX14DRAFT_399475</name>
</gene>
<dbReference type="AlphaFoldDB" id="A0AAD6V7Z1"/>
<name>A0AAD6V7Z1_9AGAR</name>
<sequence>MRLLAAGRCSLPSTAHHFCLLRPPSAPTSRKSRRPPSSVHVTRKTHRVCHSPSAAAPCCPPQALATRPRASRPHPPTLPLPATHRRPSARAHTHLDISDPQEVCTSTVMGFLQSCGECAVNLGEGSVSDIQSVVDEFVDYCSQNGLQVNGVTVSEASSSKNPSSANPKTNGGERLAALGAVVSVVAPLATLLLAAGKARSGVMEPYLNM</sequence>
<evidence type="ECO:0000256" key="2">
    <source>
        <dbReference type="SAM" id="Phobius"/>
    </source>
</evidence>
<evidence type="ECO:0000313" key="3">
    <source>
        <dbReference type="EMBL" id="KAJ7202312.1"/>
    </source>
</evidence>
<proteinExistence type="predicted"/>
<feature type="region of interest" description="Disordered" evidence="1">
    <location>
        <begin position="62"/>
        <end position="94"/>
    </location>
</feature>
<dbReference type="Proteomes" id="UP001219525">
    <property type="component" value="Unassembled WGS sequence"/>
</dbReference>
<dbReference type="EMBL" id="JARJCW010000055">
    <property type="protein sequence ID" value="KAJ7202312.1"/>
    <property type="molecule type" value="Genomic_DNA"/>
</dbReference>
<evidence type="ECO:0000256" key="1">
    <source>
        <dbReference type="SAM" id="MobiDB-lite"/>
    </source>
</evidence>
<keyword evidence="2" id="KW-0472">Membrane</keyword>
<evidence type="ECO:0000313" key="4">
    <source>
        <dbReference type="Proteomes" id="UP001219525"/>
    </source>
</evidence>